<dbReference type="PANTHER" id="PTHR13935">
    <property type="entry name" value="ACHAETE-SCUTE TRANSCRIPTION FACTOR-RELATED"/>
    <property type="match status" value="1"/>
</dbReference>
<dbReference type="InterPro" id="IPR036638">
    <property type="entry name" value="HLH_DNA-bd_sf"/>
</dbReference>
<dbReference type="GO" id="GO:0000977">
    <property type="term" value="F:RNA polymerase II transcription regulatory region sequence-specific DNA binding"/>
    <property type="evidence" value="ECO:0000318"/>
    <property type="project" value="GO_Central"/>
</dbReference>
<name>A0A067FQ70_CITSI</name>
<evidence type="ECO:0000313" key="6">
    <source>
        <dbReference type="EMBL" id="KDO65321.1"/>
    </source>
</evidence>
<accession>A0A067FQ70</accession>
<dbReference type="PANTHER" id="PTHR13935:SF134">
    <property type="entry name" value="TRANSCRIPTION FACTOR BHLH FAMILY-RELATED"/>
    <property type="match status" value="1"/>
</dbReference>
<dbReference type="GO" id="GO:0090575">
    <property type="term" value="C:RNA polymerase II transcription regulator complex"/>
    <property type="evidence" value="ECO:0000318"/>
    <property type="project" value="GO_Central"/>
</dbReference>
<dbReference type="InterPro" id="IPR011598">
    <property type="entry name" value="bHLH_dom"/>
</dbReference>
<dbReference type="AlphaFoldDB" id="A0A067FQ70"/>
<sequence>MIRKMAPTVLVHQFEHSDDPFPFHYNPYQEHSNIQQDQILQGQALLERNINSSKMGKGQQHKLLFVATTKVNDGNSDNNNNKKMILRKDIERQRRQHLSMLHASLRSLLPLQSITGKRSISDHINEARNYINYLNKNIQELGLKRDKLKNLSELGAVGHGSSNWDNCLQNCVTIHPYSGGVEIVINSVHKEENLKLSKVMEAVLEEGLDVIRCASTQTDEGFFHTIQAEESQVGDLTCVDLRVLQLKLDHSIK</sequence>
<dbReference type="PaxDb" id="2711-XP_006490280.1"/>
<feature type="domain" description="BHLH" evidence="5">
    <location>
        <begin position="82"/>
        <end position="134"/>
    </location>
</feature>
<keyword evidence="2" id="KW-0805">Transcription regulation</keyword>
<dbReference type="Proteomes" id="UP000027120">
    <property type="component" value="Unassembled WGS sequence"/>
</dbReference>
<protein>
    <recommendedName>
        <fullName evidence="5">BHLH domain-containing protein</fullName>
    </recommendedName>
</protein>
<evidence type="ECO:0000256" key="1">
    <source>
        <dbReference type="ARBA" id="ARBA00004123"/>
    </source>
</evidence>
<evidence type="ECO:0000313" key="7">
    <source>
        <dbReference type="Proteomes" id="UP000027120"/>
    </source>
</evidence>
<comment type="subcellular location">
    <subcellularLocation>
        <location evidence="1">Nucleus</location>
    </subcellularLocation>
</comment>
<dbReference type="SMR" id="A0A067FQ70"/>
<dbReference type="GO" id="GO:0046983">
    <property type="term" value="F:protein dimerization activity"/>
    <property type="evidence" value="ECO:0007669"/>
    <property type="project" value="InterPro"/>
</dbReference>
<dbReference type="Gene3D" id="4.10.280.10">
    <property type="entry name" value="Helix-loop-helix DNA-binding domain"/>
    <property type="match status" value="1"/>
</dbReference>
<keyword evidence="4" id="KW-0539">Nucleus</keyword>
<keyword evidence="3" id="KW-0804">Transcription</keyword>
<dbReference type="GO" id="GO:0000981">
    <property type="term" value="F:DNA-binding transcription factor activity, RNA polymerase II-specific"/>
    <property type="evidence" value="ECO:0000318"/>
    <property type="project" value="GO_Central"/>
</dbReference>
<dbReference type="Pfam" id="PF00010">
    <property type="entry name" value="HLH"/>
    <property type="match status" value="1"/>
</dbReference>
<dbReference type="InterPro" id="IPR015660">
    <property type="entry name" value="MASH1/Ascl1a-like"/>
</dbReference>
<dbReference type="CDD" id="cd18914">
    <property type="entry name" value="bHLH_AtORG2_like"/>
    <property type="match status" value="1"/>
</dbReference>
<evidence type="ECO:0000256" key="2">
    <source>
        <dbReference type="ARBA" id="ARBA00023015"/>
    </source>
</evidence>
<dbReference type="eggNOG" id="ENOG502S1BU">
    <property type="taxonomic scope" value="Eukaryota"/>
</dbReference>
<dbReference type="PROSITE" id="PS50888">
    <property type="entry name" value="BHLH"/>
    <property type="match status" value="1"/>
</dbReference>
<evidence type="ECO:0000256" key="3">
    <source>
        <dbReference type="ARBA" id="ARBA00023163"/>
    </source>
</evidence>
<keyword evidence="7" id="KW-1185">Reference proteome</keyword>
<proteinExistence type="predicted"/>
<reference evidence="6 7" key="1">
    <citation type="submission" date="2014-04" db="EMBL/GenBank/DDBJ databases">
        <authorList>
            <consortium name="International Citrus Genome Consortium"/>
            <person name="Gmitter F."/>
            <person name="Chen C."/>
            <person name="Farmerie W."/>
            <person name="Harkins T."/>
            <person name="Desany B."/>
            <person name="Mohiuddin M."/>
            <person name="Kodira C."/>
            <person name="Borodovsky M."/>
            <person name="Lomsadze A."/>
            <person name="Burns P."/>
            <person name="Jenkins J."/>
            <person name="Prochnik S."/>
            <person name="Shu S."/>
            <person name="Chapman J."/>
            <person name="Pitluck S."/>
            <person name="Schmutz J."/>
            <person name="Rokhsar D."/>
        </authorList>
    </citation>
    <scope>NUCLEOTIDE SEQUENCE</scope>
</reference>
<dbReference type="SUPFAM" id="SSF47459">
    <property type="entry name" value="HLH, helix-loop-helix DNA-binding domain"/>
    <property type="match status" value="1"/>
</dbReference>
<dbReference type="EMBL" id="KK784903">
    <property type="protein sequence ID" value="KDO65321.1"/>
    <property type="molecule type" value="Genomic_DNA"/>
</dbReference>
<evidence type="ECO:0000256" key="4">
    <source>
        <dbReference type="ARBA" id="ARBA00023242"/>
    </source>
</evidence>
<dbReference type="GO" id="GO:0006357">
    <property type="term" value="P:regulation of transcription by RNA polymerase II"/>
    <property type="evidence" value="ECO:0000318"/>
    <property type="project" value="GO_Central"/>
</dbReference>
<evidence type="ECO:0000259" key="5">
    <source>
        <dbReference type="PROSITE" id="PS50888"/>
    </source>
</evidence>
<organism evidence="6 7">
    <name type="scientific">Citrus sinensis</name>
    <name type="common">Sweet orange</name>
    <name type="synonym">Citrus aurantium var. sinensis</name>
    <dbReference type="NCBI Taxonomy" id="2711"/>
    <lineage>
        <taxon>Eukaryota</taxon>
        <taxon>Viridiplantae</taxon>
        <taxon>Streptophyta</taxon>
        <taxon>Embryophyta</taxon>
        <taxon>Tracheophyta</taxon>
        <taxon>Spermatophyta</taxon>
        <taxon>Magnoliopsida</taxon>
        <taxon>eudicotyledons</taxon>
        <taxon>Gunneridae</taxon>
        <taxon>Pentapetalae</taxon>
        <taxon>rosids</taxon>
        <taxon>malvids</taxon>
        <taxon>Sapindales</taxon>
        <taxon>Rutaceae</taxon>
        <taxon>Aurantioideae</taxon>
        <taxon>Citrus</taxon>
    </lineage>
</organism>
<gene>
    <name evidence="6" type="ORF">CISIN_1g039361mg</name>
</gene>